<dbReference type="Gramene" id="mRNA:MD13G0183600">
    <property type="protein sequence ID" value="mRNA:MD13G0183600"/>
    <property type="gene ID" value="MD13G0183600"/>
</dbReference>
<dbReference type="PANTHER" id="PTHR33091:SF101">
    <property type="entry name" value="INHIBITOR OF TRYPSIN AND HAGEMAN FACTOR-LIKE PROTEIN"/>
    <property type="match status" value="1"/>
</dbReference>
<evidence type="ECO:0000313" key="4">
    <source>
        <dbReference type="EMBL" id="RXH78274.1"/>
    </source>
</evidence>
<evidence type="ECO:0000256" key="2">
    <source>
        <dbReference type="ARBA" id="ARBA00022690"/>
    </source>
</evidence>
<dbReference type="AlphaFoldDB" id="A0A498I7W8"/>
<reference evidence="4 5" key="1">
    <citation type="submission" date="2018-10" db="EMBL/GenBank/DDBJ databases">
        <title>A high-quality apple genome assembly.</title>
        <authorList>
            <person name="Hu J."/>
        </authorList>
    </citation>
    <scope>NUCLEOTIDE SEQUENCE [LARGE SCALE GENOMIC DNA]</scope>
    <source>
        <strain evidence="5">cv. HFTH1</strain>
        <tissue evidence="4">Young leaf</tissue>
    </source>
</reference>
<comment type="similarity">
    <text evidence="1">Belongs to the protease inhibitor I13 (potato type I serine protease inhibitor) family.</text>
</comment>
<name>A0A498I7W8_MALDO</name>
<accession>A0A498I7W8</accession>
<gene>
    <name evidence="4" type="ORF">DVH24_001792</name>
</gene>
<dbReference type="InterPro" id="IPR036354">
    <property type="entry name" value="Prot_inh_pot1_sf"/>
</dbReference>
<keyword evidence="5" id="KW-1185">Reference proteome</keyword>
<dbReference type="Proteomes" id="UP000290289">
    <property type="component" value="Chromosome 13"/>
</dbReference>
<proteinExistence type="inferred from homology"/>
<keyword evidence="2" id="KW-0646">Protease inhibitor</keyword>
<evidence type="ECO:0000313" key="5">
    <source>
        <dbReference type="Proteomes" id="UP000290289"/>
    </source>
</evidence>
<dbReference type="GO" id="GO:0009611">
    <property type="term" value="P:response to wounding"/>
    <property type="evidence" value="ECO:0007669"/>
    <property type="project" value="InterPro"/>
</dbReference>
<keyword evidence="3" id="KW-0722">Serine protease inhibitor</keyword>
<dbReference type="InterPro" id="IPR000864">
    <property type="entry name" value="Prot_inh_pot1"/>
</dbReference>
<protein>
    <submittedName>
        <fullName evidence="4">Uncharacterized protein</fullName>
    </submittedName>
</protein>
<dbReference type="PRINTS" id="PR00292">
    <property type="entry name" value="POTATOINHBTR"/>
</dbReference>
<dbReference type="PANTHER" id="PTHR33091">
    <property type="entry name" value="PROTEIN, PUTATIVE, EXPRESSED-RELATED"/>
    <property type="match status" value="1"/>
</dbReference>
<dbReference type="STRING" id="3750.A0A498I7W8"/>
<dbReference type="EMBL" id="RDQH01000339">
    <property type="protein sequence ID" value="RXH78274.1"/>
    <property type="molecule type" value="Genomic_DNA"/>
</dbReference>
<dbReference type="SUPFAM" id="SSF54654">
    <property type="entry name" value="CI-2 family of serine protease inhibitors"/>
    <property type="match status" value="1"/>
</dbReference>
<dbReference type="GO" id="GO:0004867">
    <property type="term" value="F:serine-type endopeptidase inhibitor activity"/>
    <property type="evidence" value="ECO:0007669"/>
    <property type="project" value="UniProtKB-KW"/>
</dbReference>
<evidence type="ECO:0000256" key="1">
    <source>
        <dbReference type="ARBA" id="ARBA00008210"/>
    </source>
</evidence>
<sequence length="72" mass="7987">MENSTRTVDKLSWPDLVGTKGEEAIAAIMKENSLLKAYTVYEGSFVTCDFRSDRVRVYINEQGVVTSAPKIG</sequence>
<dbReference type="Pfam" id="PF00280">
    <property type="entry name" value="potato_inhibit"/>
    <property type="match status" value="1"/>
</dbReference>
<comment type="caution">
    <text evidence="4">The sequence shown here is derived from an EMBL/GenBank/DDBJ whole genome shotgun (WGS) entry which is preliminary data.</text>
</comment>
<dbReference type="Gene3D" id="3.30.10.10">
    <property type="entry name" value="Trypsin Inhibitor V, subunit A"/>
    <property type="match status" value="1"/>
</dbReference>
<evidence type="ECO:0000256" key="3">
    <source>
        <dbReference type="ARBA" id="ARBA00022900"/>
    </source>
</evidence>
<organism evidence="4 5">
    <name type="scientific">Malus domestica</name>
    <name type="common">Apple</name>
    <name type="synonym">Pyrus malus</name>
    <dbReference type="NCBI Taxonomy" id="3750"/>
    <lineage>
        <taxon>Eukaryota</taxon>
        <taxon>Viridiplantae</taxon>
        <taxon>Streptophyta</taxon>
        <taxon>Embryophyta</taxon>
        <taxon>Tracheophyta</taxon>
        <taxon>Spermatophyta</taxon>
        <taxon>Magnoliopsida</taxon>
        <taxon>eudicotyledons</taxon>
        <taxon>Gunneridae</taxon>
        <taxon>Pentapetalae</taxon>
        <taxon>rosids</taxon>
        <taxon>fabids</taxon>
        <taxon>Rosales</taxon>
        <taxon>Rosaceae</taxon>
        <taxon>Amygdaloideae</taxon>
        <taxon>Maleae</taxon>
        <taxon>Malus</taxon>
    </lineage>
</organism>